<reference evidence="3 4" key="1">
    <citation type="submission" date="2016-11" db="EMBL/GenBank/DDBJ databases">
        <authorList>
            <person name="Jaros S."/>
            <person name="Januszkiewicz K."/>
            <person name="Wedrychowicz H."/>
        </authorList>
    </citation>
    <scope>NUCLEOTIDE SEQUENCE [LARGE SCALE GENOMIC DNA]</scope>
    <source>
        <strain evidence="3 4">CGMCC 1.6102</strain>
    </source>
</reference>
<feature type="domain" description="Trehalase-like N-terminal" evidence="2">
    <location>
        <begin position="23"/>
        <end position="171"/>
    </location>
</feature>
<dbReference type="SUPFAM" id="SSF48208">
    <property type="entry name" value="Six-hairpin glycosidases"/>
    <property type="match status" value="1"/>
</dbReference>
<dbReference type="PANTHER" id="PTHR31616">
    <property type="entry name" value="TREHALASE"/>
    <property type="match status" value="1"/>
</dbReference>
<gene>
    <name evidence="3" type="ORF">SAMN04488057_105246</name>
</gene>
<name>A0A1M7NEA8_9BACT</name>
<dbReference type="InterPro" id="IPR012341">
    <property type="entry name" value="6hp_glycosidase-like_sf"/>
</dbReference>
<accession>A0A1M7NEA8</accession>
<organism evidence="3 4">
    <name type="scientific">Cyclobacterium lianum</name>
    <dbReference type="NCBI Taxonomy" id="388280"/>
    <lineage>
        <taxon>Bacteria</taxon>
        <taxon>Pseudomonadati</taxon>
        <taxon>Bacteroidota</taxon>
        <taxon>Cytophagia</taxon>
        <taxon>Cytophagales</taxon>
        <taxon>Cyclobacteriaceae</taxon>
        <taxon>Cyclobacterium</taxon>
    </lineage>
</organism>
<dbReference type="Gene3D" id="1.50.10.10">
    <property type="match status" value="1"/>
</dbReference>
<evidence type="ECO:0000313" key="4">
    <source>
        <dbReference type="Proteomes" id="UP000184513"/>
    </source>
</evidence>
<dbReference type="InterPro" id="IPR011613">
    <property type="entry name" value="GH15-like"/>
</dbReference>
<feature type="domain" description="GH15-like" evidence="1">
    <location>
        <begin position="231"/>
        <end position="595"/>
    </location>
</feature>
<dbReference type="Pfam" id="PF19291">
    <property type="entry name" value="TREH_N"/>
    <property type="match status" value="1"/>
</dbReference>
<dbReference type="Pfam" id="PF00723">
    <property type="entry name" value="Glyco_hydro_15"/>
    <property type="match status" value="1"/>
</dbReference>
<dbReference type="PANTHER" id="PTHR31616:SF0">
    <property type="entry name" value="GLUCAN 1,4-ALPHA-GLUCOSIDASE"/>
    <property type="match status" value="1"/>
</dbReference>
<protein>
    <submittedName>
        <fullName evidence="3">Glucoamylase (Glucan-1,4-alpha-glucosidase), GH15 family</fullName>
    </submittedName>
</protein>
<dbReference type="EMBL" id="FRCY01000005">
    <property type="protein sequence ID" value="SHN01939.1"/>
    <property type="molecule type" value="Genomic_DNA"/>
</dbReference>
<dbReference type="STRING" id="388280.SAMN04488057_105246"/>
<dbReference type="AlphaFoldDB" id="A0A1M7NEA8"/>
<dbReference type="InterPro" id="IPR008928">
    <property type="entry name" value="6-hairpin_glycosidase_sf"/>
</dbReference>
<dbReference type="Proteomes" id="UP000184513">
    <property type="component" value="Unassembled WGS sequence"/>
</dbReference>
<keyword evidence="4" id="KW-1185">Reference proteome</keyword>
<proteinExistence type="predicted"/>
<dbReference type="GO" id="GO:0005975">
    <property type="term" value="P:carbohydrate metabolic process"/>
    <property type="evidence" value="ECO:0007669"/>
    <property type="project" value="InterPro"/>
</dbReference>
<evidence type="ECO:0000313" key="3">
    <source>
        <dbReference type="EMBL" id="SHN01939.1"/>
    </source>
</evidence>
<sequence length="608" mass="69988">MVGTVFEILTSFSMEKHTYGTGLIGNCSYIAHIEKNTNISWLCLPRFDSDFLFGSMLDKEKGGEFTILPQNGGFTSRQNYQENTNILETTVETSAGEMYKVTDFAPRFLNYDRYFKPSMLVRKVEPLKGEPKIKINCKPVADYGKRSLTATPGSNHIQFSGRDQQVRLTTNCSITYIMEEQEFRLQRPVYLVLTYGSPLEAPIESTIEKFLNATCQYWRNWVKSTSIPNFYQKLVVRSALVLKIHQYEDTGGIIAASTSSLPESPGSTRNWDYRYCWMRDAYYTLNVFNHLGHFEELERYFEFIQNLPVDEKGRYQPLYSITGSSKLPEIVADLHGYMGNKPVRFGNQAYTHIQNDLYGQVLVSLLPLYADKRFIESEKSHSKPFINNLLSKIEETMDEKDAGLWEFRNLKQEHCYTFLFHWAGASAAVKIAERLSDVEMKNKAIALKNKAIKKIEACYIPERKAYAQAIGTKNMDASTLQMITMGYFGSDIESANNHLKALEEDLLAKDFLFYRYKHLDDFGEPETTFLICAFWYIEALACVNRLEEAMEGFETLSKYCNHLNLFSEDVDQHTGSQWGNFPQTYSHVGLLNAAYRIDKKLDKPNFMI</sequence>
<dbReference type="InterPro" id="IPR045582">
    <property type="entry name" value="Trehalase-like_N"/>
</dbReference>
<evidence type="ECO:0000259" key="1">
    <source>
        <dbReference type="Pfam" id="PF00723"/>
    </source>
</evidence>
<dbReference type="GO" id="GO:0004553">
    <property type="term" value="F:hydrolase activity, hydrolyzing O-glycosyl compounds"/>
    <property type="evidence" value="ECO:0007669"/>
    <property type="project" value="TreeGrafter"/>
</dbReference>
<evidence type="ECO:0000259" key="2">
    <source>
        <dbReference type="Pfam" id="PF19291"/>
    </source>
</evidence>